<name>A0A6B3TSN5_9BACI</name>
<reference evidence="3" key="1">
    <citation type="submission" date="2020-02" db="EMBL/GenBank/DDBJ databases">
        <title>Bacillus sedimentmangrovi sp. nov., isolated from sediment of the mangrove ecosystem.</title>
        <authorList>
            <person name="Liu G."/>
        </authorList>
    </citation>
    <scope>NUCLEOTIDE SEQUENCE [LARGE SCALE GENOMIC DNA]</scope>
    <source>
        <strain evidence="3">SgZ-7</strain>
    </source>
</reference>
<dbReference type="RefSeq" id="WP_163252328.1">
    <property type="nucleotide sequence ID" value="NZ_JAAIUV010000023.1"/>
</dbReference>
<feature type="chain" id="PRO_5038678119" description="Antigen I/II N-terminal domain-containing protein" evidence="1">
    <location>
        <begin position="24"/>
        <end position="199"/>
    </location>
</feature>
<dbReference type="Pfam" id="PF18652">
    <property type="entry name" value="Adhesin_P1_N"/>
    <property type="match status" value="1"/>
</dbReference>
<dbReference type="AlphaFoldDB" id="A0A6B3TSN5"/>
<evidence type="ECO:0000313" key="3">
    <source>
        <dbReference type="EMBL" id="NEX79833.1"/>
    </source>
</evidence>
<organism evidence="3 4">
    <name type="scientific">Neobacillus thermocopriae</name>
    <dbReference type="NCBI Taxonomy" id="1215031"/>
    <lineage>
        <taxon>Bacteria</taxon>
        <taxon>Bacillati</taxon>
        <taxon>Bacillota</taxon>
        <taxon>Bacilli</taxon>
        <taxon>Bacillales</taxon>
        <taxon>Bacillaceae</taxon>
        <taxon>Neobacillus</taxon>
    </lineage>
</organism>
<gene>
    <name evidence="3" type="ORF">G4Z05_13295</name>
</gene>
<dbReference type="Proteomes" id="UP000481621">
    <property type="component" value="Unassembled WGS sequence"/>
</dbReference>
<dbReference type="EMBL" id="JAAIUV010000023">
    <property type="protein sequence ID" value="NEX79833.1"/>
    <property type="molecule type" value="Genomic_DNA"/>
</dbReference>
<keyword evidence="4" id="KW-1185">Reference proteome</keyword>
<keyword evidence="1" id="KW-0732">Signal</keyword>
<feature type="signal peptide" evidence="1">
    <location>
        <begin position="1"/>
        <end position="23"/>
    </location>
</feature>
<proteinExistence type="predicted"/>
<dbReference type="InterPro" id="IPR041324">
    <property type="entry name" value="AgI/II_N"/>
</dbReference>
<sequence length="199" mass="22747">MRTFAYFFMAAFVFLLASCSSNSQPISKLAAKQKEQPVEVEKGPKNVEIKIPASMFEGQDMDAVMAEAKKQGVKEVIKNEDGSLTYKMSKETYKTMMEKIKEGILQTIDDLKNNKEYVSIIDISYNDTFSEFTWMVDKKAYQNSMDKFAAMGLAMSSMMYQQYKGIADVDQKVTIYVKDQANQELIDTITYPDDLKKQE</sequence>
<protein>
    <recommendedName>
        <fullName evidence="2">Antigen I/II N-terminal domain-containing protein</fullName>
    </recommendedName>
</protein>
<evidence type="ECO:0000259" key="2">
    <source>
        <dbReference type="Pfam" id="PF18652"/>
    </source>
</evidence>
<feature type="domain" description="Antigen I/II N-terminal" evidence="2">
    <location>
        <begin position="44"/>
        <end position="147"/>
    </location>
</feature>
<dbReference type="PROSITE" id="PS51257">
    <property type="entry name" value="PROKAR_LIPOPROTEIN"/>
    <property type="match status" value="1"/>
</dbReference>
<evidence type="ECO:0000256" key="1">
    <source>
        <dbReference type="SAM" id="SignalP"/>
    </source>
</evidence>
<comment type="caution">
    <text evidence="3">The sequence shown here is derived from an EMBL/GenBank/DDBJ whole genome shotgun (WGS) entry which is preliminary data.</text>
</comment>
<accession>A0A6B3TSN5</accession>
<evidence type="ECO:0000313" key="4">
    <source>
        <dbReference type="Proteomes" id="UP000481621"/>
    </source>
</evidence>